<keyword evidence="1" id="KW-0808">Transferase</keyword>
<gene>
    <name evidence="1" type="ORF">llap_2787</name>
</gene>
<evidence type="ECO:0000313" key="1">
    <source>
        <dbReference type="EMBL" id="PKU46893.1"/>
    </source>
</evidence>
<keyword evidence="1" id="KW-0695">RNA-directed DNA polymerase</keyword>
<protein>
    <submittedName>
        <fullName evidence="1">Rna-directed dna polymerase from mobile element jockey-like</fullName>
    </submittedName>
</protein>
<dbReference type="GO" id="GO:0003964">
    <property type="term" value="F:RNA-directed DNA polymerase activity"/>
    <property type="evidence" value="ECO:0007669"/>
    <property type="project" value="UniProtKB-KW"/>
</dbReference>
<dbReference type="Proteomes" id="UP000233556">
    <property type="component" value="Unassembled WGS sequence"/>
</dbReference>
<reference evidence="2" key="2">
    <citation type="submission" date="2017-12" db="EMBL/GenBank/DDBJ databases">
        <title>Genome sequence of the Bar-tailed Godwit (Limosa lapponica baueri).</title>
        <authorList>
            <person name="Lima N.C.B."/>
            <person name="Parody-Merino A.M."/>
            <person name="Battley P.F."/>
            <person name="Fidler A.E."/>
            <person name="Prosdocimi F."/>
        </authorList>
    </citation>
    <scope>NUCLEOTIDE SEQUENCE [LARGE SCALE GENOMIC DNA]</scope>
</reference>
<name>A0A2I0ULK1_LIMLA</name>
<dbReference type="AlphaFoldDB" id="A0A2I0ULK1"/>
<sequence length="140" mass="15215">MSKWESVTSGVPQGLVPGPVLFNIFVGNMDSGIECTLSKFVNDTSCVAQLNCQMPSRGTLTGLRGGPMPVKFNRAKCKVLYLRQGNPKHTYRLSGERVESSPEKDLGVLADQKLKMSWQCVLAAISWAASKEVWPAGLGK</sequence>
<evidence type="ECO:0000313" key="2">
    <source>
        <dbReference type="Proteomes" id="UP000233556"/>
    </source>
</evidence>
<proteinExistence type="predicted"/>
<organism evidence="1 2">
    <name type="scientific">Limosa lapponica baueri</name>
    <dbReference type="NCBI Taxonomy" id="1758121"/>
    <lineage>
        <taxon>Eukaryota</taxon>
        <taxon>Metazoa</taxon>
        <taxon>Chordata</taxon>
        <taxon>Craniata</taxon>
        <taxon>Vertebrata</taxon>
        <taxon>Euteleostomi</taxon>
        <taxon>Archelosauria</taxon>
        <taxon>Archosauria</taxon>
        <taxon>Dinosauria</taxon>
        <taxon>Saurischia</taxon>
        <taxon>Theropoda</taxon>
        <taxon>Coelurosauria</taxon>
        <taxon>Aves</taxon>
        <taxon>Neognathae</taxon>
        <taxon>Neoaves</taxon>
        <taxon>Charadriiformes</taxon>
        <taxon>Scolopacidae</taxon>
        <taxon>Limosa</taxon>
    </lineage>
</organism>
<accession>A0A2I0ULK1</accession>
<reference evidence="2" key="1">
    <citation type="submission" date="2017-11" db="EMBL/GenBank/DDBJ databases">
        <authorList>
            <person name="Lima N.C."/>
            <person name="Parody-Merino A.M."/>
            <person name="Battley P.F."/>
            <person name="Fidler A.E."/>
            <person name="Prosdocimi F."/>
        </authorList>
    </citation>
    <scope>NUCLEOTIDE SEQUENCE [LARGE SCALE GENOMIC DNA]</scope>
</reference>
<keyword evidence="1" id="KW-0548">Nucleotidyltransferase</keyword>
<keyword evidence="2" id="KW-1185">Reference proteome</keyword>
<dbReference type="PANTHER" id="PTHR33332">
    <property type="entry name" value="REVERSE TRANSCRIPTASE DOMAIN-CONTAINING PROTEIN"/>
    <property type="match status" value="1"/>
</dbReference>
<dbReference type="EMBL" id="KZ505695">
    <property type="protein sequence ID" value="PKU46893.1"/>
    <property type="molecule type" value="Genomic_DNA"/>
</dbReference>
<dbReference type="OrthoDB" id="3230070at2759"/>